<feature type="transmembrane region" description="Helical" evidence="2">
    <location>
        <begin position="312"/>
        <end position="333"/>
    </location>
</feature>
<evidence type="ECO:0000313" key="3">
    <source>
        <dbReference type="EMBL" id="MFL1732603.1"/>
    </source>
</evidence>
<protein>
    <submittedName>
        <fullName evidence="3">Uncharacterized protein</fullName>
    </submittedName>
</protein>
<keyword evidence="1" id="KW-0175">Coiled coil</keyword>
<feature type="transmembrane region" description="Helical" evidence="2">
    <location>
        <begin position="49"/>
        <end position="72"/>
    </location>
</feature>
<feature type="transmembrane region" description="Helical" evidence="2">
    <location>
        <begin position="16"/>
        <end position="37"/>
    </location>
</feature>
<evidence type="ECO:0000256" key="1">
    <source>
        <dbReference type="SAM" id="Coils"/>
    </source>
</evidence>
<feature type="transmembrane region" description="Helical" evidence="2">
    <location>
        <begin position="92"/>
        <end position="112"/>
    </location>
</feature>
<feature type="coiled-coil region" evidence="1">
    <location>
        <begin position="278"/>
        <end position="305"/>
    </location>
</feature>
<accession>A0ABW8U647</accession>
<name>A0ABW8U647_9GAMM</name>
<dbReference type="Proteomes" id="UP001624684">
    <property type="component" value="Unassembled WGS sequence"/>
</dbReference>
<organism evidence="3 4">
    <name type="scientific">Moraxella oculi</name>
    <dbReference type="NCBI Taxonomy" id="2940516"/>
    <lineage>
        <taxon>Bacteria</taxon>
        <taxon>Pseudomonadati</taxon>
        <taxon>Pseudomonadota</taxon>
        <taxon>Gammaproteobacteria</taxon>
        <taxon>Moraxellales</taxon>
        <taxon>Moraxellaceae</taxon>
        <taxon>Moraxella</taxon>
    </lineage>
</organism>
<keyword evidence="4" id="KW-1185">Reference proteome</keyword>
<reference evidence="3 4" key="1">
    <citation type="submission" date="2024-11" db="EMBL/GenBank/DDBJ databases">
        <title>First Report of Moraxella oculi in Brazil in an Infectious Bovine Keratoconjunctivitis Outbreak.</title>
        <authorList>
            <person name="Carvalho C.V."/>
            <person name="Domingues R."/>
            <person name="Coutinho C."/>
            <person name="Honorio N.T.B.S."/>
            <person name="Faza D.R.L.R."/>
            <person name="Carvalho W.A."/>
            <person name="Machado A.B.F."/>
            <person name="Martins M.F."/>
            <person name="Gaspar E.B."/>
        </authorList>
    </citation>
    <scope>NUCLEOTIDE SEQUENCE [LARGE SCALE GENOMIC DNA]</scope>
    <source>
        <strain evidence="3 4">2117LE</strain>
    </source>
</reference>
<evidence type="ECO:0000256" key="2">
    <source>
        <dbReference type="SAM" id="Phobius"/>
    </source>
</evidence>
<gene>
    <name evidence="3" type="ORF">ACJHVH_06285</name>
</gene>
<keyword evidence="2" id="KW-0472">Membrane</keyword>
<keyword evidence="2" id="KW-0812">Transmembrane</keyword>
<dbReference type="EMBL" id="JBJJXE010000008">
    <property type="protein sequence ID" value="MFL1732603.1"/>
    <property type="molecule type" value="Genomic_DNA"/>
</dbReference>
<dbReference type="RefSeq" id="WP_407069178.1">
    <property type="nucleotide sequence ID" value="NZ_JBJJXE010000008.1"/>
</dbReference>
<comment type="caution">
    <text evidence="3">The sequence shown here is derived from an EMBL/GenBank/DDBJ whole genome shotgun (WGS) entry which is preliminary data.</text>
</comment>
<keyword evidence="2" id="KW-1133">Transmembrane helix</keyword>
<evidence type="ECO:0000313" key="4">
    <source>
        <dbReference type="Proteomes" id="UP001624684"/>
    </source>
</evidence>
<sequence length="351" mass="36935">MKIHTTVARRPSWRGIIAGLLMGLVVSMAMLALALVLSSFLSLDLRGAGIMAGIYAVVTALLSAFVAGFFAVKASAPEALFGDGTDILPKDATLTGILTAATIVVITSFFAMNGVSSVIRTAGNVVGTTASAIGGAASAVTSTTITATAAGVATANADGNLVGRAEELYQKVMGNIGRQDIEAWLAKNNDTLDQAQVGATVNVLEGLLNQTRVDIAQMDFTNLETWKNIDNYAKKRADEIENALTGDELINRLQAQGLNRAQAVEVQQETLASYHEYRANTEQAIADARLKVEQALQAAEDTARKAALYSGILWLISTLMTFLASVAGARAAAANYRLAAAPVVLRDHQNH</sequence>
<proteinExistence type="predicted"/>